<proteinExistence type="predicted"/>
<evidence type="ECO:0000313" key="1">
    <source>
        <dbReference type="EMBL" id="EYB82368.1"/>
    </source>
</evidence>
<dbReference type="AlphaFoldDB" id="A0A016RVK5"/>
<gene>
    <name evidence="1" type="primary">Acey_s0361.g3471</name>
    <name evidence="1" type="ORF">Y032_0361g3471</name>
</gene>
<dbReference type="Proteomes" id="UP000024635">
    <property type="component" value="Unassembled WGS sequence"/>
</dbReference>
<organism evidence="1 2">
    <name type="scientific">Ancylostoma ceylanicum</name>
    <dbReference type="NCBI Taxonomy" id="53326"/>
    <lineage>
        <taxon>Eukaryota</taxon>
        <taxon>Metazoa</taxon>
        <taxon>Ecdysozoa</taxon>
        <taxon>Nematoda</taxon>
        <taxon>Chromadorea</taxon>
        <taxon>Rhabditida</taxon>
        <taxon>Rhabditina</taxon>
        <taxon>Rhabditomorpha</taxon>
        <taxon>Strongyloidea</taxon>
        <taxon>Ancylostomatidae</taxon>
        <taxon>Ancylostomatinae</taxon>
        <taxon>Ancylostoma</taxon>
    </lineage>
</organism>
<keyword evidence="2" id="KW-1185">Reference proteome</keyword>
<evidence type="ECO:0000313" key="2">
    <source>
        <dbReference type="Proteomes" id="UP000024635"/>
    </source>
</evidence>
<comment type="caution">
    <text evidence="1">The sequence shown here is derived from an EMBL/GenBank/DDBJ whole genome shotgun (WGS) entry which is preliminary data.</text>
</comment>
<protein>
    <submittedName>
        <fullName evidence="1">Uncharacterized protein</fullName>
    </submittedName>
</protein>
<sequence>MMEQLTATLEILDRRRFALRRERRIIHMRICRAPFIRSCVAIPVAMCKGAGPGSLLSPRSVSSVAPVPKSF</sequence>
<name>A0A016RVK5_9BILA</name>
<accession>A0A016RVK5</accession>
<reference evidence="2" key="1">
    <citation type="journal article" date="2015" name="Nat. Genet.">
        <title>The genome and transcriptome of the zoonotic hookworm Ancylostoma ceylanicum identify infection-specific gene families.</title>
        <authorList>
            <person name="Schwarz E.M."/>
            <person name="Hu Y."/>
            <person name="Antoshechkin I."/>
            <person name="Miller M.M."/>
            <person name="Sternberg P.W."/>
            <person name="Aroian R.V."/>
        </authorList>
    </citation>
    <scope>NUCLEOTIDE SEQUENCE</scope>
    <source>
        <strain evidence="2">HY135</strain>
    </source>
</reference>
<dbReference type="EMBL" id="JARK01001697">
    <property type="protein sequence ID" value="EYB82368.1"/>
    <property type="molecule type" value="Genomic_DNA"/>
</dbReference>